<dbReference type="InterPro" id="IPR050267">
    <property type="entry name" value="Anti-sigma-factor_SerPK"/>
</dbReference>
<dbReference type="GO" id="GO:0004674">
    <property type="term" value="F:protein serine/threonine kinase activity"/>
    <property type="evidence" value="ECO:0007669"/>
    <property type="project" value="UniProtKB-KW"/>
</dbReference>
<dbReference type="EMBL" id="CP042430">
    <property type="protein sequence ID" value="QEC48549.1"/>
    <property type="molecule type" value="Genomic_DNA"/>
</dbReference>
<dbReference type="Pfam" id="PF13581">
    <property type="entry name" value="HATPase_c_2"/>
    <property type="match status" value="1"/>
</dbReference>
<feature type="domain" description="Histidine kinase/HSP90-like ATPase" evidence="2">
    <location>
        <begin position="14"/>
        <end position="129"/>
    </location>
</feature>
<evidence type="ECO:0000313" key="3">
    <source>
        <dbReference type="EMBL" id="QEC48549.1"/>
    </source>
</evidence>
<organism evidence="3 4">
    <name type="scientific">Baekduia soli</name>
    <dbReference type="NCBI Taxonomy" id="496014"/>
    <lineage>
        <taxon>Bacteria</taxon>
        <taxon>Bacillati</taxon>
        <taxon>Actinomycetota</taxon>
        <taxon>Thermoleophilia</taxon>
        <taxon>Solirubrobacterales</taxon>
        <taxon>Baekduiaceae</taxon>
        <taxon>Baekduia</taxon>
    </lineage>
</organism>
<accession>A0A5B8U5Z8</accession>
<dbReference type="KEGG" id="bsol:FSW04_13885"/>
<evidence type="ECO:0000259" key="2">
    <source>
        <dbReference type="Pfam" id="PF13581"/>
    </source>
</evidence>
<dbReference type="PANTHER" id="PTHR35526">
    <property type="entry name" value="ANTI-SIGMA-F FACTOR RSBW-RELATED"/>
    <property type="match status" value="1"/>
</dbReference>
<reference evidence="3 4" key="1">
    <citation type="journal article" date="2018" name="J. Microbiol.">
        <title>Baekduia soli gen. nov., sp. nov., a novel bacterium isolated from the soil of Baekdu Mountain and proposal of a novel family name, Baekduiaceae fam. nov.</title>
        <authorList>
            <person name="An D.S."/>
            <person name="Siddiqi M.Z."/>
            <person name="Kim K.H."/>
            <person name="Yu H.S."/>
            <person name="Im W.T."/>
        </authorList>
    </citation>
    <scope>NUCLEOTIDE SEQUENCE [LARGE SCALE GENOMIC DNA]</scope>
    <source>
        <strain evidence="3 4">BR7-21</strain>
    </source>
</reference>
<dbReference type="PANTHER" id="PTHR35526:SF3">
    <property type="entry name" value="ANTI-SIGMA-F FACTOR RSBW"/>
    <property type="match status" value="1"/>
</dbReference>
<dbReference type="Gene3D" id="3.30.565.10">
    <property type="entry name" value="Histidine kinase-like ATPase, C-terminal domain"/>
    <property type="match status" value="1"/>
</dbReference>
<name>A0A5B8U5Z8_9ACTN</name>
<dbReference type="AlphaFoldDB" id="A0A5B8U5Z8"/>
<keyword evidence="4" id="KW-1185">Reference proteome</keyword>
<keyword evidence="3" id="KW-0547">Nucleotide-binding</keyword>
<dbReference type="Proteomes" id="UP000321805">
    <property type="component" value="Chromosome"/>
</dbReference>
<keyword evidence="1" id="KW-0723">Serine/threonine-protein kinase</keyword>
<protein>
    <submittedName>
        <fullName evidence="3">ATP-binding protein</fullName>
    </submittedName>
</protein>
<keyword evidence="1" id="KW-0418">Kinase</keyword>
<gene>
    <name evidence="3" type="ORF">FSW04_13885</name>
</gene>
<dbReference type="InterPro" id="IPR036890">
    <property type="entry name" value="HATPase_C_sf"/>
</dbReference>
<dbReference type="CDD" id="cd16936">
    <property type="entry name" value="HATPase_RsbW-like"/>
    <property type="match status" value="1"/>
</dbReference>
<dbReference type="SUPFAM" id="SSF55874">
    <property type="entry name" value="ATPase domain of HSP90 chaperone/DNA topoisomerase II/histidine kinase"/>
    <property type="match status" value="1"/>
</dbReference>
<dbReference type="InterPro" id="IPR003594">
    <property type="entry name" value="HATPase_dom"/>
</dbReference>
<sequence>MTTRNMANSGTWRFSAEACELRGARTAVGQFAASHGVQDVDAVRLAVSEAVTNVILHAYRDDDRPGECLVSAWRDPEDGLVVWVCDDGQGMRPRPDSPGVGAGLPLIASVVQSLQVERRPTGGTRIMMSFAAG</sequence>
<keyword evidence="1" id="KW-0808">Transferase</keyword>
<keyword evidence="3" id="KW-0067">ATP-binding</keyword>
<proteinExistence type="predicted"/>
<dbReference type="GO" id="GO:0005524">
    <property type="term" value="F:ATP binding"/>
    <property type="evidence" value="ECO:0007669"/>
    <property type="project" value="UniProtKB-KW"/>
</dbReference>
<evidence type="ECO:0000313" key="4">
    <source>
        <dbReference type="Proteomes" id="UP000321805"/>
    </source>
</evidence>
<evidence type="ECO:0000256" key="1">
    <source>
        <dbReference type="ARBA" id="ARBA00022527"/>
    </source>
</evidence>
<dbReference type="OrthoDB" id="5243175at2"/>